<dbReference type="Pfam" id="PF04545">
    <property type="entry name" value="Sigma70_r4"/>
    <property type="match status" value="1"/>
</dbReference>
<dbReference type="InterPro" id="IPR014284">
    <property type="entry name" value="RNA_pol_sigma-70_dom"/>
</dbReference>
<organism evidence="6 7">
    <name type="scientific">Dactylosporangium aurantiacum</name>
    <dbReference type="NCBI Taxonomy" id="35754"/>
    <lineage>
        <taxon>Bacteria</taxon>
        <taxon>Bacillati</taxon>
        <taxon>Actinomycetota</taxon>
        <taxon>Actinomycetes</taxon>
        <taxon>Micromonosporales</taxon>
        <taxon>Micromonosporaceae</taxon>
        <taxon>Dactylosporangium</taxon>
    </lineage>
</organism>
<dbReference type="PANTHER" id="PTHR43133">
    <property type="entry name" value="RNA POLYMERASE ECF-TYPE SIGMA FACTO"/>
    <property type="match status" value="1"/>
</dbReference>
<dbReference type="NCBIfam" id="TIGR02937">
    <property type="entry name" value="sigma70-ECF"/>
    <property type="match status" value="1"/>
</dbReference>
<evidence type="ECO:0000256" key="3">
    <source>
        <dbReference type="ARBA" id="ARBA00023082"/>
    </source>
</evidence>
<evidence type="ECO:0000256" key="4">
    <source>
        <dbReference type="ARBA" id="ARBA00023163"/>
    </source>
</evidence>
<keyword evidence="4" id="KW-0804">Transcription</keyword>
<dbReference type="GO" id="GO:0006352">
    <property type="term" value="P:DNA-templated transcription initiation"/>
    <property type="evidence" value="ECO:0007669"/>
    <property type="project" value="InterPro"/>
</dbReference>
<feature type="domain" description="RNA polymerase sigma-70 region 4" evidence="5">
    <location>
        <begin position="141"/>
        <end position="190"/>
    </location>
</feature>
<dbReference type="EMBL" id="CP073767">
    <property type="protein sequence ID" value="UWZ58797.1"/>
    <property type="molecule type" value="Genomic_DNA"/>
</dbReference>
<dbReference type="InterPro" id="IPR007630">
    <property type="entry name" value="RNA_pol_sigma70_r4"/>
</dbReference>
<keyword evidence="2" id="KW-0805">Transcription regulation</keyword>
<evidence type="ECO:0000256" key="1">
    <source>
        <dbReference type="ARBA" id="ARBA00010641"/>
    </source>
</evidence>
<keyword evidence="3" id="KW-0731">Sigma factor</keyword>
<dbReference type="SUPFAM" id="SSF88946">
    <property type="entry name" value="Sigma2 domain of RNA polymerase sigma factors"/>
    <property type="match status" value="1"/>
</dbReference>
<dbReference type="Gene3D" id="1.10.10.10">
    <property type="entry name" value="Winged helix-like DNA-binding domain superfamily/Winged helix DNA-binding domain"/>
    <property type="match status" value="1"/>
</dbReference>
<sequence>MHGNSSSGARRRRPDVTPQVPALLHRAQLGDRNAFAELYRTYHEPVTRYVNVRMRDRDRDAIPDLVQEAFTGALTELSTTLLDVRGWCIIQAAKTCMRHDWSRRRYTRAAHTMHRHAALDTTPPPVVDPAARPEHITFVHAMARLTAAERRAIQLRYLDDYPRDAAARLMDRSPEAMRCLERRALRRMRATFTTAAATS</sequence>
<protein>
    <submittedName>
        <fullName evidence="6">Sigma-70 family RNA polymerase sigma factor</fullName>
    </submittedName>
</protein>
<name>A0A9Q9MRS5_9ACTN</name>
<dbReference type="InterPro" id="IPR013324">
    <property type="entry name" value="RNA_pol_sigma_r3/r4-like"/>
</dbReference>
<evidence type="ECO:0000259" key="5">
    <source>
        <dbReference type="Pfam" id="PF04545"/>
    </source>
</evidence>
<dbReference type="InterPro" id="IPR036388">
    <property type="entry name" value="WH-like_DNA-bd_sf"/>
</dbReference>
<dbReference type="KEGG" id="daur:Daura_23090"/>
<comment type="similarity">
    <text evidence="1">Belongs to the sigma-70 factor family. ECF subfamily.</text>
</comment>
<reference evidence="6" key="1">
    <citation type="submission" date="2021-04" db="EMBL/GenBank/DDBJ databases">
        <title>Dactylosporangium aurantiacum NRRL B-8018 full assembly.</title>
        <authorList>
            <person name="Hartkoorn R.C."/>
            <person name="Beaudoing E."/>
            <person name="Hot D."/>
        </authorList>
    </citation>
    <scope>NUCLEOTIDE SEQUENCE</scope>
    <source>
        <strain evidence="6">NRRL B-8018</strain>
    </source>
</reference>
<dbReference type="RefSeq" id="WP_033361615.1">
    <property type="nucleotide sequence ID" value="NZ_CP073767.1"/>
</dbReference>
<evidence type="ECO:0000313" key="6">
    <source>
        <dbReference type="EMBL" id="UWZ58797.1"/>
    </source>
</evidence>
<dbReference type="GO" id="GO:0016987">
    <property type="term" value="F:sigma factor activity"/>
    <property type="evidence" value="ECO:0007669"/>
    <property type="project" value="UniProtKB-KW"/>
</dbReference>
<evidence type="ECO:0000256" key="2">
    <source>
        <dbReference type="ARBA" id="ARBA00023015"/>
    </source>
</evidence>
<evidence type="ECO:0000313" key="7">
    <source>
        <dbReference type="Proteomes" id="UP001058003"/>
    </source>
</evidence>
<gene>
    <name evidence="6" type="ORF">Daura_23090</name>
</gene>
<accession>A0A9Q9MRS5</accession>
<dbReference type="PANTHER" id="PTHR43133:SF57">
    <property type="entry name" value="RNA POLYMERASE SIGMA-70 FACTOR"/>
    <property type="match status" value="1"/>
</dbReference>
<dbReference type="SUPFAM" id="SSF88659">
    <property type="entry name" value="Sigma3 and sigma4 domains of RNA polymerase sigma factors"/>
    <property type="match status" value="1"/>
</dbReference>
<dbReference type="AlphaFoldDB" id="A0A9Q9MRS5"/>
<dbReference type="Gene3D" id="1.10.1740.10">
    <property type="match status" value="1"/>
</dbReference>
<proteinExistence type="inferred from homology"/>
<dbReference type="InterPro" id="IPR013325">
    <property type="entry name" value="RNA_pol_sigma_r2"/>
</dbReference>
<keyword evidence="7" id="KW-1185">Reference proteome</keyword>
<dbReference type="InterPro" id="IPR039425">
    <property type="entry name" value="RNA_pol_sigma-70-like"/>
</dbReference>
<dbReference type="Proteomes" id="UP001058003">
    <property type="component" value="Chromosome"/>
</dbReference>